<organism evidence="1 2">
    <name type="scientific">Nephila pilipes</name>
    <name type="common">Giant wood spider</name>
    <name type="synonym">Nephila maculata</name>
    <dbReference type="NCBI Taxonomy" id="299642"/>
    <lineage>
        <taxon>Eukaryota</taxon>
        <taxon>Metazoa</taxon>
        <taxon>Ecdysozoa</taxon>
        <taxon>Arthropoda</taxon>
        <taxon>Chelicerata</taxon>
        <taxon>Arachnida</taxon>
        <taxon>Araneae</taxon>
        <taxon>Araneomorphae</taxon>
        <taxon>Entelegynae</taxon>
        <taxon>Araneoidea</taxon>
        <taxon>Nephilidae</taxon>
        <taxon>Nephila</taxon>
    </lineage>
</organism>
<accession>A0A8X6Q5G4</accession>
<sequence length="76" mass="8738">MKIIATRAEAPSEKIALRFCLMKVNVAVDCITFELRNRPYMKKTKIEMEDDKSFHRPSSAGKVKLKNRSELIAVLK</sequence>
<protein>
    <submittedName>
        <fullName evidence="1">Uncharacterized protein</fullName>
    </submittedName>
</protein>
<keyword evidence="2" id="KW-1185">Reference proteome</keyword>
<comment type="caution">
    <text evidence="1">The sequence shown here is derived from an EMBL/GenBank/DDBJ whole genome shotgun (WGS) entry which is preliminary data.</text>
</comment>
<dbReference type="EMBL" id="BMAW01027700">
    <property type="protein sequence ID" value="GFU03433.1"/>
    <property type="molecule type" value="Genomic_DNA"/>
</dbReference>
<evidence type="ECO:0000313" key="2">
    <source>
        <dbReference type="Proteomes" id="UP000887013"/>
    </source>
</evidence>
<reference evidence="1" key="1">
    <citation type="submission" date="2020-08" db="EMBL/GenBank/DDBJ databases">
        <title>Multicomponent nature underlies the extraordinary mechanical properties of spider dragline silk.</title>
        <authorList>
            <person name="Kono N."/>
            <person name="Nakamura H."/>
            <person name="Mori M."/>
            <person name="Yoshida Y."/>
            <person name="Ohtoshi R."/>
            <person name="Malay A.D."/>
            <person name="Moran D.A.P."/>
            <person name="Tomita M."/>
            <person name="Numata K."/>
            <person name="Arakawa K."/>
        </authorList>
    </citation>
    <scope>NUCLEOTIDE SEQUENCE</scope>
</reference>
<gene>
    <name evidence="1" type="ORF">NPIL_208511</name>
</gene>
<evidence type="ECO:0000313" key="1">
    <source>
        <dbReference type="EMBL" id="GFU03433.1"/>
    </source>
</evidence>
<name>A0A8X6Q5G4_NEPPI</name>
<dbReference type="AlphaFoldDB" id="A0A8X6Q5G4"/>
<proteinExistence type="predicted"/>
<dbReference type="Proteomes" id="UP000887013">
    <property type="component" value="Unassembled WGS sequence"/>
</dbReference>